<dbReference type="Gene3D" id="1.20.5.780">
    <property type="entry name" value="Single helix bin"/>
    <property type="match status" value="1"/>
</dbReference>
<evidence type="ECO:0000256" key="2">
    <source>
        <dbReference type="ARBA" id="ARBA00005948"/>
    </source>
</evidence>
<protein>
    <recommendedName>
        <fullName evidence="7">FXYD domain-containing ion transport regulator</fullName>
    </recommendedName>
</protein>
<evidence type="ECO:0000256" key="3">
    <source>
        <dbReference type="ARBA" id="ARBA00022448"/>
    </source>
</evidence>
<dbReference type="GO" id="GO:0043269">
    <property type="term" value="P:regulation of monoatomic ion transport"/>
    <property type="evidence" value="ECO:0007669"/>
    <property type="project" value="InterPro"/>
</dbReference>
<keyword evidence="3 7" id="KW-0813">Transport</keyword>
<feature type="transmembrane region" description="Helical" evidence="7">
    <location>
        <begin position="23"/>
        <end position="44"/>
    </location>
</feature>
<keyword evidence="5 7" id="KW-0406">Ion transport</keyword>
<dbReference type="GO" id="GO:0006811">
    <property type="term" value="P:monoatomic ion transport"/>
    <property type="evidence" value="ECO:0007669"/>
    <property type="project" value="UniProtKB-KW"/>
</dbReference>
<dbReference type="PANTHER" id="PTHR14132:SF11">
    <property type="entry name" value="FXYD DOMAIN-CONTAINING ION TRANSPORT REGULATOR 3"/>
    <property type="match status" value="1"/>
</dbReference>
<evidence type="ECO:0000313" key="8">
    <source>
        <dbReference type="Ensembl" id="ENSSPUP00000005397.1"/>
    </source>
</evidence>
<proteinExistence type="inferred from homology"/>
<comment type="similarity">
    <text evidence="2 7">Belongs to the FXYD family.</text>
</comment>
<keyword evidence="7" id="KW-1133">Transmembrane helix</keyword>
<reference evidence="8" key="1">
    <citation type="submission" date="2025-08" db="UniProtKB">
        <authorList>
            <consortium name="Ensembl"/>
        </authorList>
    </citation>
    <scope>IDENTIFICATION</scope>
</reference>
<evidence type="ECO:0000313" key="9">
    <source>
        <dbReference type="Proteomes" id="UP000694392"/>
    </source>
</evidence>
<evidence type="ECO:0000256" key="5">
    <source>
        <dbReference type="ARBA" id="ARBA00023065"/>
    </source>
</evidence>
<evidence type="ECO:0000256" key="4">
    <source>
        <dbReference type="ARBA" id="ARBA00022692"/>
    </source>
</evidence>
<name>A0A8D0GIC8_SPHPU</name>
<evidence type="ECO:0000256" key="7">
    <source>
        <dbReference type="RuleBase" id="RU364131"/>
    </source>
</evidence>
<organism evidence="8 9">
    <name type="scientific">Sphenodon punctatus</name>
    <name type="common">Tuatara</name>
    <name type="synonym">Hatteria punctata</name>
    <dbReference type="NCBI Taxonomy" id="8508"/>
    <lineage>
        <taxon>Eukaryota</taxon>
        <taxon>Metazoa</taxon>
        <taxon>Chordata</taxon>
        <taxon>Craniata</taxon>
        <taxon>Vertebrata</taxon>
        <taxon>Euteleostomi</taxon>
        <taxon>Lepidosauria</taxon>
        <taxon>Sphenodontia</taxon>
        <taxon>Sphenodontidae</taxon>
        <taxon>Sphenodon</taxon>
    </lineage>
</organism>
<dbReference type="GO" id="GO:0016020">
    <property type="term" value="C:membrane"/>
    <property type="evidence" value="ECO:0007669"/>
    <property type="project" value="UniProtKB-SubCell"/>
</dbReference>
<dbReference type="InterPro" id="IPR000272">
    <property type="entry name" value="Ion-transport_regulator_FXYD"/>
</dbReference>
<dbReference type="Proteomes" id="UP000694392">
    <property type="component" value="Unplaced"/>
</dbReference>
<evidence type="ECO:0000256" key="6">
    <source>
        <dbReference type="ARBA" id="ARBA00023136"/>
    </source>
</evidence>
<keyword evidence="4 7" id="KW-0812">Transmembrane</keyword>
<dbReference type="AlphaFoldDB" id="A0A8D0GIC8"/>
<keyword evidence="9" id="KW-1185">Reference proteome</keyword>
<sequence length="71" mass="7489">MVGSIGEKGADGLLLLPPDWHSLRVGGLIFAGVLCALGIIILLSGKCKCRFNRKGRYGAWGVGTHTALQKP</sequence>
<dbReference type="Pfam" id="PF02038">
    <property type="entry name" value="ATP1G1_PLM_MAT8"/>
    <property type="match status" value="1"/>
</dbReference>
<evidence type="ECO:0000256" key="1">
    <source>
        <dbReference type="ARBA" id="ARBA00004167"/>
    </source>
</evidence>
<accession>A0A8D0GIC8</accession>
<dbReference type="GeneTree" id="ENSGT00980000199129"/>
<keyword evidence="6 7" id="KW-0472">Membrane</keyword>
<comment type="subcellular location">
    <subcellularLocation>
        <location evidence="1">Membrane</location>
        <topology evidence="1">Single-pass membrane protein</topology>
    </subcellularLocation>
</comment>
<dbReference type="Ensembl" id="ENSSPUT00000005732.1">
    <property type="protein sequence ID" value="ENSSPUP00000005397.1"/>
    <property type="gene ID" value="ENSSPUG00000004148.1"/>
</dbReference>
<dbReference type="CDD" id="cd20328">
    <property type="entry name" value="FXYD3-like"/>
    <property type="match status" value="1"/>
</dbReference>
<reference evidence="8" key="2">
    <citation type="submission" date="2025-09" db="UniProtKB">
        <authorList>
            <consortium name="Ensembl"/>
        </authorList>
    </citation>
    <scope>IDENTIFICATION</scope>
</reference>
<dbReference type="PANTHER" id="PTHR14132">
    <property type="entry name" value="SODIUM/POTASSIUM-TRANSPORTING ATPASE SUBUNIT GAMMA"/>
    <property type="match status" value="1"/>
</dbReference>
<dbReference type="GO" id="GO:0017080">
    <property type="term" value="F:sodium channel regulator activity"/>
    <property type="evidence" value="ECO:0007669"/>
    <property type="project" value="TreeGrafter"/>
</dbReference>